<dbReference type="EMBL" id="SMCO01000003">
    <property type="protein sequence ID" value="TCV88944.1"/>
    <property type="molecule type" value="Genomic_DNA"/>
</dbReference>
<dbReference type="Proteomes" id="UP000295367">
    <property type="component" value="Unassembled WGS sequence"/>
</dbReference>
<proteinExistence type="predicted"/>
<evidence type="ECO:0000313" key="3">
    <source>
        <dbReference type="Proteomes" id="UP000295367"/>
    </source>
</evidence>
<feature type="chain" id="PRO_5020818057" description="Cytochrome c domain-containing protein" evidence="1">
    <location>
        <begin position="20"/>
        <end position="102"/>
    </location>
</feature>
<feature type="signal peptide" evidence="1">
    <location>
        <begin position="1"/>
        <end position="19"/>
    </location>
</feature>
<dbReference type="AlphaFoldDB" id="A0A4R3YDN4"/>
<evidence type="ECO:0000313" key="2">
    <source>
        <dbReference type="EMBL" id="TCV88944.1"/>
    </source>
</evidence>
<name>A0A4R3YDN4_9PROT</name>
<keyword evidence="1" id="KW-0732">Signal</keyword>
<dbReference type="GO" id="GO:0009055">
    <property type="term" value="F:electron transfer activity"/>
    <property type="evidence" value="ECO:0007669"/>
    <property type="project" value="InterPro"/>
</dbReference>
<accession>A0A4R3YDN4</accession>
<reference evidence="2 3" key="1">
    <citation type="submission" date="2019-03" db="EMBL/GenBank/DDBJ databases">
        <title>Genomic Encyclopedia of Type Strains, Phase IV (KMG-IV): sequencing the most valuable type-strain genomes for metagenomic binning, comparative biology and taxonomic classification.</title>
        <authorList>
            <person name="Goeker M."/>
        </authorList>
    </citation>
    <scope>NUCLEOTIDE SEQUENCE [LARGE SCALE GENOMIC DNA]</scope>
    <source>
        <strain evidence="2 3">DSM 100309</strain>
    </source>
</reference>
<sequence>MRIFLTTLVLCLAVVPAFADNFAKGDPKVGKSLVDKSCAACHISMFGGDGSKIYTRPDRKVKNAQQLLSRIRICNTNAGANWYPDEEMHVAAYLNLNYYHFK</sequence>
<keyword evidence="3" id="KW-1185">Reference proteome</keyword>
<gene>
    <name evidence="2" type="ORF">EDC63_10315</name>
</gene>
<evidence type="ECO:0000256" key="1">
    <source>
        <dbReference type="SAM" id="SignalP"/>
    </source>
</evidence>
<organism evidence="2 3">
    <name type="scientific">Sulfurirhabdus autotrophica</name>
    <dbReference type="NCBI Taxonomy" id="1706046"/>
    <lineage>
        <taxon>Bacteria</taxon>
        <taxon>Pseudomonadati</taxon>
        <taxon>Pseudomonadota</taxon>
        <taxon>Betaproteobacteria</taxon>
        <taxon>Nitrosomonadales</taxon>
        <taxon>Sulfuricellaceae</taxon>
        <taxon>Sulfurirhabdus</taxon>
    </lineage>
</organism>
<dbReference type="GO" id="GO:0020037">
    <property type="term" value="F:heme binding"/>
    <property type="evidence" value="ECO:0007669"/>
    <property type="project" value="InterPro"/>
</dbReference>
<dbReference type="OrthoDB" id="9796294at2"/>
<dbReference type="SUPFAM" id="SSF46626">
    <property type="entry name" value="Cytochrome c"/>
    <property type="match status" value="1"/>
</dbReference>
<comment type="caution">
    <text evidence="2">The sequence shown here is derived from an EMBL/GenBank/DDBJ whole genome shotgun (WGS) entry which is preliminary data.</text>
</comment>
<evidence type="ECO:0008006" key="4">
    <source>
        <dbReference type="Google" id="ProtNLM"/>
    </source>
</evidence>
<dbReference type="InterPro" id="IPR036909">
    <property type="entry name" value="Cyt_c-like_dom_sf"/>
</dbReference>
<dbReference type="RefSeq" id="WP_124946014.1">
    <property type="nucleotide sequence ID" value="NZ_BHVT01000020.1"/>
</dbReference>
<protein>
    <recommendedName>
        <fullName evidence="4">Cytochrome c domain-containing protein</fullName>
    </recommendedName>
</protein>